<dbReference type="Pfam" id="PF25975">
    <property type="entry name" value="CzcB_C"/>
    <property type="match status" value="1"/>
</dbReference>
<evidence type="ECO:0000313" key="9">
    <source>
        <dbReference type="Proteomes" id="UP000664073"/>
    </source>
</evidence>
<dbReference type="Gene3D" id="2.40.420.20">
    <property type="match status" value="1"/>
</dbReference>
<evidence type="ECO:0000259" key="7">
    <source>
        <dbReference type="Pfam" id="PF25975"/>
    </source>
</evidence>
<dbReference type="InterPro" id="IPR006143">
    <property type="entry name" value="RND_pump_MFP"/>
</dbReference>
<dbReference type="GO" id="GO:0030313">
    <property type="term" value="C:cell envelope"/>
    <property type="evidence" value="ECO:0007669"/>
    <property type="project" value="TreeGrafter"/>
</dbReference>
<sequence>MWVFSALAALGMMSAGQVRGADSPTIHRDANGDLTVDPNSPVIPRLKVEAVTAQARPQDIDAPGQVVAEPARSINLLAPLTGRIARLDVAPGDAVRRGQLLALIASGDMAQACTDEEKARSALALAEKQFKRGQSVLGVGGAAVKDLESSRAAYEQAQAEYQRTTERLAALGQDDSTASGSQTGCFIPLVAPIDGVIGTVATAVGTNVTDPTAVLMTLVDTSKVWIVGDVAEDQSPLLHAGMEAHATLPAVPDVVLGGALGGLPPTIQGDTRRLGVHFEVANPSGVLRPGMYAHVTIAVPRPPEIIVPQTALLMNNDATTVFVEVRPNVFRRRVVDIVYDDGADSHVLDGLSVGERVVTQGAVLLNDD</sequence>
<comment type="similarity">
    <text evidence="1">Belongs to the membrane fusion protein (MFP) (TC 8.A.1) family.</text>
</comment>
<evidence type="ECO:0000259" key="6">
    <source>
        <dbReference type="Pfam" id="PF25973"/>
    </source>
</evidence>
<keyword evidence="2" id="KW-0813">Transport</keyword>
<reference evidence="8" key="1">
    <citation type="submission" date="2021-03" db="EMBL/GenBank/DDBJ databases">
        <title>The complete genome sequence of Acetobacter sp. TBRC 12339.</title>
        <authorList>
            <person name="Charoenyingcharoen P."/>
            <person name="Yukphan P."/>
        </authorList>
    </citation>
    <scope>NUCLEOTIDE SEQUENCE</scope>
    <source>
        <strain evidence="8">TBRC 12339</strain>
    </source>
</reference>
<dbReference type="Pfam" id="PF25954">
    <property type="entry name" value="Beta-barrel_RND_2"/>
    <property type="match status" value="1"/>
</dbReference>
<evidence type="ECO:0000313" key="8">
    <source>
        <dbReference type="EMBL" id="MBO1325765.1"/>
    </source>
</evidence>
<accession>A0A939KNJ4</accession>
<keyword evidence="3" id="KW-0175">Coiled coil</keyword>
<dbReference type="PANTHER" id="PTHR30097:SF4">
    <property type="entry name" value="SLR6042 PROTEIN"/>
    <property type="match status" value="1"/>
</dbReference>
<dbReference type="InterPro" id="IPR058647">
    <property type="entry name" value="BSH_CzcB-like"/>
</dbReference>
<feature type="domain" description="CzcB-like C-terminal circularly permuted SH3-like" evidence="7">
    <location>
        <begin position="305"/>
        <end position="363"/>
    </location>
</feature>
<evidence type="ECO:0000259" key="5">
    <source>
        <dbReference type="Pfam" id="PF25954"/>
    </source>
</evidence>
<dbReference type="GO" id="GO:0015679">
    <property type="term" value="P:plasma membrane copper ion transport"/>
    <property type="evidence" value="ECO:0007669"/>
    <property type="project" value="TreeGrafter"/>
</dbReference>
<feature type="domain" description="CusB-like beta-barrel" evidence="5">
    <location>
        <begin position="223"/>
        <end position="298"/>
    </location>
</feature>
<dbReference type="Gene3D" id="1.10.287.470">
    <property type="entry name" value="Helix hairpin bin"/>
    <property type="match status" value="1"/>
</dbReference>
<dbReference type="InterPro" id="IPR051909">
    <property type="entry name" value="MFP_Cation_Efflux"/>
</dbReference>
<dbReference type="AlphaFoldDB" id="A0A939KNJ4"/>
<evidence type="ECO:0000256" key="3">
    <source>
        <dbReference type="SAM" id="Coils"/>
    </source>
</evidence>
<proteinExistence type="inferred from homology"/>
<gene>
    <name evidence="8" type="ORF">J2D77_11420</name>
</gene>
<dbReference type="SUPFAM" id="SSF111369">
    <property type="entry name" value="HlyD-like secretion proteins"/>
    <property type="match status" value="1"/>
</dbReference>
<dbReference type="Pfam" id="PF25973">
    <property type="entry name" value="BSH_CzcB"/>
    <property type="match status" value="1"/>
</dbReference>
<feature type="domain" description="CzcB-like barrel-sandwich hybrid" evidence="6">
    <location>
        <begin position="75"/>
        <end position="215"/>
    </location>
</feature>
<keyword evidence="9" id="KW-1185">Reference proteome</keyword>
<feature type="coiled-coil region" evidence="3">
    <location>
        <begin position="144"/>
        <end position="174"/>
    </location>
</feature>
<comment type="caution">
    <text evidence="8">The sequence shown here is derived from an EMBL/GenBank/DDBJ whole genome shotgun (WGS) entry which is preliminary data.</text>
</comment>
<feature type="signal peptide" evidence="4">
    <location>
        <begin position="1"/>
        <end position="20"/>
    </location>
</feature>
<feature type="chain" id="PRO_5037367424" evidence="4">
    <location>
        <begin position="21"/>
        <end position="368"/>
    </location>
</feature>
<organism evidence="8 9">
    <name type="scientific">Acetobacter garciniae</name>
    <dbReference type="NCBI Taxonomy" id="2817435"/>
    <lineage>
        <taxon>Bacteria</taxon>
        <taxon>Pseudomonadati</taxon>
        <taxon>Pseudomonadota</taxon>
        <taxon>Alphaproteobacteria</taxon>
        <taxon>Acetobacterales</taxon>
        <taxon>Acetobacteraceae</taxon>
        <taxon>Acetobacter</taxon>
    </lineage>
</organism>
<dbReference type="InterPro" id="IPR058649">
    <property type="entry name" value="CzcB_C"/>
</dbReference>
<name>A0A939KNJ4_9PROT</name>
<protein>
    <submittedName>
        <fullName evidence="8">Efflux RND transporter periplasmic adaptor subunit</fullName>
    </submittedName>
</protein>
<dbReference type="NCBIfam" id="TIGR01730">
    <property type="entry name" value="RND_mfp"/>
    <property type="match status" value="1"/>
</dbReference>
<dbReference type="FunFam" id="2.40.30.170:FF:000010">
    <property type="entry name" value="Efflux RND transporter periplasmic adaptor subunit"/>
    <property type="match status" value="1"/>
</dbReference>
<dbReference type="GO" id="GO:0016020">
    <property type="term" value="C:membrane"/>
    <property type="evidence" value="ECO:0007669"/>
    <property type="project" value="InterPro"/>
</dbReference>
<dbReference type="GO" id="GO:0022857">
    <property type="term" value="F:transmembrane transporter activity"/>
    <property type="evidence" value="ECO:0007669"/>
    <property type="project" value="InterPro"/>
</dbReference>
<dbReference type="RefSeq" id="WP_207846409.1">
    <property type="nucleotide sequence ID" value="NZ_JAFVMH010000005.1"/>
</dbReference>
<dbReference type="GO" id="GO:0060003">
    <property type="term" value="P:copper ion export"/>
    <property type="evidence" value="ECO:0007669"/>
    <property type="project" value="TreeGrafter"/>
</dbReference>
<dbReference type="PANTHER" id="PTHR30097">
    <property type="entry name" value="CATION EFFLUX SYSTEM PROTEIN CUSB"/>
    <property type="match status" value="1"/>
</dbReference>
<evidence type="ECO:0000256" key="2">
    <source>
        <dbReference type="ARBA" id="ARBA00022448"/>
    </source>
</evidence>
<evidence type="ECO:0000256" key="1">
    <source>
        <dbReference type="ARBA" id="ARBA00009477"/>
    </source>
</evidence>
<dbReference type="InterPro" id="IPR058792">
    <property type="entry name" value="Beta-barrel_RND_2"/>
</dbReference>
<keyword evidence="4" id="KW-0732">Signal</keyword>
<dbReference type="Proteomes" id="UP000664073">
    <property type="component" value="Unassembled WGS sequence"/>
</dbReference>
<dbReference type="EMBL" id="JAFVMH010000005">
    <property type="protein sequence ID" value="MBO1325765.1"/>
    <property type="molecule type" value="Genomic_DNA"/>
</dbReference>
<evidence type="ECO:0000256" key="4">
    <source>
        <dbReference type="SAM" id="SignalP"/>
    </source>
</evidence>
<dbReference type="Gene3D" id="2.40.30.170">
    <property type="match status" value="1"/>
</dbReference>